<dbReference type="GO" id="GO:0000976">
    <property type="term" value="F:transcription cis-regulatory region binding"/>
    <property type="evidence" value="ECO:0007669"/>
    <property type="project" value="TreeGrafter"/>
</dbReference>
<feature type="DNA-binding region" description="H-T-H motif" evidence="4">
    <location>
        <begin position="33"/>
        <end position="52"/>
    </location>
</feature>
<dbReference type="PANTHER" id="PTHR30055">
    <property type="entry name" value="HTH-TYPE TRANSCRIPTIONAL REGULATOR RUTR"/>
    <property type="match status" value="1"/>
</dbReference>
<dbReference type="PANTHER" id="PTHR30055:SF151">
    <property type="entry name" value="TRANSCRIPTIONAL REGULATORY PROTEIN"/>
    <property type="match status" value="1"/>
</dbReference>
<dbReference type="AlphaFoldDB" id="A0A7W6P4E7"/>
<keyword evidence="7" id="KW-1185">Reference proteome</keyword>
<name>A0A7W6P4E7_9HYPH</name>
<evidence type="ECO:0000256" key="3">
    <source>
        <dbReference type="ARBA" id="ARBA00023163"/>
    </source>
</evidence>
<dbReference type="Pfam" id="PF17935">
    <property type="entry name" value="TetR_C_27"/>
    <property type="match status" value="1"/>
</dbReference>
<evidence type="ECO:0000256" key="4">
    <source>
        <dbReference type="PROSITE-ProRule" id="PRU00335"/>
    </source>
</evidence>
<dbReference type="EMBL" id="JACIDU010000032">
    <property type="protein sequence ID" value="MBB4105819.1"/>
    <property type="molecule type" value="Genomic_DNA"/>
</dbReference>
<evidence type="ECO:0000313" key="7">
    <source>
        <dbReference type="Proteomes" id="UP000584824"/>
    </source>
</evidence>
<keyword evidence="3" id="KW-0804">Transcription</keyword>
<accession>A0A7W6P4E7</accession>
<evidence type="ECO:0000256" key="1">
    <source>
        <dbReference type="ARBA" id="ARBA00023015"/>
    </source>
</evidence>
<dbReference type="InterPro" id="IPR050109">
    <property type="entry name" value="HTH-type_TetR-like_transc_reg"/>
</dbReference>
<dbReference type="SUPFAM" id="SSF46689">
    <property type="entry name" value="Homeodomain-like"/>
    <property type="match status" value="1"/>
</dbReference>
<keyword evidence="2 4" id="KW-0238">DNA-binding</keyword>
<dbReference type="PRINTS" id="PR00455">
    <property type="entry name" value="HTHTETR"/>
</dbReference>
<dbReference type="Proteomes" id="UP000584824">
    <property type="component" value="Unassembled WGS sequence"/>
</dbReference>
<organism evidence="6 7">
    <name type="scientific">Allorhizobium borbori</name>
    <dbReference type="NCBI Taxonomy" id="485907"/>
    <lineage>
        <taxon>Bacteria</taxon>
        <taxon>Pseudomonadati</taxon>
        <taxon>Pseudomonadota</taxon>
        <taxon>Alphaproteobacteria</taxon>
        <taxon>Hyphomicrobiales</taxon>
        <taxon>Rhizobiaceae</taxon>
        <taxon>Rhizobium/Agrobacterium group</taxon>
        <taxon>Allorhizobium</taxon>
    </lineage>
</organism>
<dbReference type="RefSeq" id="WP_183795659.1">
    <property type="nucleotide sequence ID" value="NZ_JACIDU010000032.1"/>
</dbReference>
<comment type="caution">
    <text evidence="6">The sequence shown here is derived from an EMBL/GenBank/DDBJ whole genome shotgun (WGS) entry which is preliminary data.</text>
</comment>
<dbReference type="GO" id="GO:0003700">
    <property type="term" value="F:DNA-binding transcription factor activity"/>
    <property type="evidence" value="ECO:0007669"/>
    <property type="project" value="TreeGrafter"/>
</dbReference>
<proteinExistence type="predicted"/>
<evidence type="ECO:0000259" key="5">
    <source>
        <dbReference type="PROSITE" id="PS50977"/>
    </source>
</evidence>
<dbReference type="InterPro" id="IPR009057">
    <property type="entry name" value="Homeodomain-like_sf"/>
</dbReference>
<protein>
    <submittedName>
        <fullName evidence="6">TetR/AcrR family transcriptional repressor of the ameABC operon</fullName>
    </submittedName>
</protein>
<feature type="domain" description="HTH tetR-type" evidence="5">
    <location>
        <begin position="10"/>
        <end position="70"/>
    </location>
</feature>
<sequence>MARRTRRKAEETRQDVLDMAESVFRDKGFAGTTIADIAAALGMSPANVFKHFRSKTALAEAIAERHVEKMVGALEGIDASLPPLERLGHFVRRLMESHLRSLQQSPYIFEIVLMTSGGDMACGLRYKELLESRFVDMVRLGVAEGAYYSKDIEQTARCITASFACVLHPVFLVRYPQEELHIRCDEVVEFVNKSLTNPLAK</sequence>
<dbReference type="InterPro" id="IPR041478">
    <property type="entry name" value="TetR_C_27"/>
</dbReference>
<keyword evidence="1" id="KW-0805">Transcription regulation</keyword>
<dbReference type="Pfam" id="PF00440">
    <property type="entry name" value="TetR_N"/>
    <property type="match status" value="1"/>
</dbReference>
<reference evidence="6 7" key="1">
    <citation type="submission" date="2020-08" db="EMBL/GenBank/DDBJ databases">
        <title>Genomic Encyclopedia of Type Strains, Phase IV (KMG-IV): sequencing the most valuable type-strain genomes for metagenomic binning, comparative biology and taxonomic classification.</title>
        <authorList>
            <person name="Goeker M."/>
        </authorList>
    </citation>
    <scope>NUCLEOTIDE SEQUENCE [LARGE SCALE GENOMIC DNA]</scope>
    <source>
        <strain evidence="6 7">DSM 26385</strain>
    </source>
</reference>
<dbReference type="PROSITE" id="PS50977">
    <property type="entry name" value="HTH_TETR_2"/>
    <property type="match status" value="1"/>
</dbReference>
<gene>
    <name evidence="6" type="ORF">GGQ66_004407</name>
</gene>
<evidence type="ECO:0000256" key="2">
    <source>
        <dbReference type="ARBA" id="ARBA00023125"/>
    </source>
</evidence>
<dbReference type="InterPro" id="IPR001647">
    <property type="entry name" value="HTH_TetR"/>
</dbReference>
<evidence type="ECO:0000313" key="6">
    <source>
        <dbReference type="EMBL" id="MBB4105819.1"/>
    </source>
</evidence>
<dbReference type="Gene3D" id="1.10.357.10">
    <property type="entry name" value="Tetracycline Repressor, domain 2"/>
    <property type="match status" value="1"/>
</dbReference>